<keyword evidence="3 9" id="KW-0963">Cytoplasm</keyword>
<keyword evidence="13" id="KW-1185">Reference proteome</keyword>
<dbReference type="NCBIfam" id="TIGR00589">
    <property type="entry name" value="ogt"/>
    <property type="match status" value="1"/>
</dbReference>
<gene>
    <name evidence="12" type="primary">ogt</name>
    <name evidence="12" type="ORF">Poly51_31830</name>
</gene>
<feature type="domain" description="Methylguanine DNA methyltransferase ribonuclease-like" evidence="11">
    <location>
        <begin position="5"/>
        <end position="74"/>
    </location>
</feature>
<evidence type="ECO:0000256" key="9">
    <source>
        <dbReference type="HAMAP-Rule" id="MF_00772"/>
    </source>
</evidence>
<dbReference type="EC" id="2.1.1.63" evidence="9"/>
<dbReference type="InterPro" id="IPR036217">
    <property type="entry name" value="MethylDNA_cys_MeTrfase_DNAb"/>
</dbReference>
<evidence type="ECO:0000256" key="4">
    <source>
        <dbReference type="ARBA" id="ARBA00022603"/>
    </source>
</evidence>
<evidence type="ECO:0000313" key="12">
    <source>
        <dbReference type="EMBL" id="TWU54464.1"/>
    </source>
</evidence>
<comment type="catalytic activity">
    <reaction evidence="8 9">
        <text>a 6-O-methyl-2'-deoxyguanosine in DNA + L-cysteinyl-[protein] = S-methyl-L-cysteinyl-[protein] + a 2'-deoxyguanosine in DNA</text>
        <dbReference type="Rhea" id="RHEA:24000"/>
        <dbReference type="Rhea" id="RHEA-COMP:10131"/>
        <dbReference type="Rhea" id="RHEA-COMP:10132"/>
        <dbReference type="Rhea" id="RHEA-COMP:11367"/>
        <dbReference type="Rhea" id="RHEA-COMP:11368"/>
        <dbReference type="ChEBI" id="CHEBI:29950"/>
        <dbReference type="ChEBI" id="CHEBI:82612"/>
        <dbReference type="ChEBI" id="CHEBI:85445"/>
        <dbReference type="ChEBI" id="CHEBI:85448"/>
        <dbReference type="EC" id="2.1.1.63"/>
    </reaction>
</comment>
<keyword evidence="6 9" id="KW-0227">DNA damage</keyword>
<comment type="miscellaneous">
    <text evidence="9">This enzyme catalyzes only one turnover and therefore is not strictly catalytic. According to one definition, an enzyme is a biocatalyst that acts repeatedly and over many reaction cycles.</text>
</comment>
<dbReference type="EMBL" id="SJPW01000004">
    <property type="protein sequence ID" value="TWU54464.1"/>
    <property type="molecule type" value="Genomic_DNA"/>
</dbReference>
<dbReference type="PANTHER" id="PTHR10815">
    <property type="entry name" value="METHYLATED-DNA--PROTEIN-CYSTEINE METHYLTRANSFERASE"/>
    <property type="match status" value="1"/>
</dbReference>
<evidence type="ECO:0000256" key="6">
    <source>
        <dbReference type="ARBA" id="ARBA00022763"/>
    </source>
</evidence>
<evidence type="ECO:0000256" key="5">
    <source>
        <dbReference type="ARBA" id="ARBA00022679"/>
    </source>
</evidence>
<keyword evidence="7 9" id="KW-0234">DNA repair</keyword>
<sequence length="171" mass="18737">MNHFYSRFRSPVGELTLVARDNDLVGILWEDEDLCRTRLQPSIPADDHPVLIQTANELMEYFAGERTAFDIPISMTGTPFQLSVWESLRAIPYGHTKSYLAIAQSIGNPKAVRAVGGANRRNPISIVVPCHRVIGSSGKLTGFAGGLSAKERLLDLEMAGAAPLRMFSPNL</sequence>
<accession>A0A5C6F1J6</accession>
<keyword evidence="5 9" id="KW-0808">Transferase</keyword>
<dbReference type="RefSeq" id="WP_146458685.1">
    <property type="nucleotide sequence ID" value="NZ_SJPW01000004.1"/>
</dbReference>
<comment type="subcellular location">
    <subcellularLocation>
        <location evidence="9">Cytoplasm</location>
    </subcellularLocation>
</comment>
<evidence type="ECO:0000256" key="7">
    <source>
        <dbReference type="ARBA" id="ARBA00023204"/>
    </source>
</evidence>
<feature type="active site" description="Nucleophile; methyl group acceptor" evidence="9">
    <location>
        <position position="130"/>
    </location>
</feature>
<evidence type="ECO:0000259" key="11">
    <source>
        <dbReference type="Pfam" id="PF02870"/>
    </source>
</evidence>
<dbReference type="PANTHER" id="PTHR10815:SF5">
    <property type="entry name" value="METHYLATED-DNA--PROTEIN-CYSTEINE METHYLTRANSFERASE"/>
    <property type="match status" value="1"/>
</dbReference>
<dbReference type="Gene3D" id="3.30.160.70">
    <property type="entry name" value="Methylated DNA-protein cysteine methyltransferase domain"/>
    <property type="match status" value="1"/>
</dbReference>
<keyword evidence="4 9" id="KW-0489">Methyltransferase</keyword>
<dbReference type="PROSITE" id="PS00374">
    <property type="entry name" value="MGMT"/>
    <property type="match status" value="1"/>
</dbReference>
<dbReference type="InterPro" id="IPR014048">
    <property type="entry name" value="MethylDNA_cys_MeTrfase_DNA-bd"/>
</dbReference>
<dbReference type="Pfam" id="PF02870">
    <property type="entry name" value="Methyltransf_1N"/>
    <property type="match status" value="1"/>
</dbReference>
<evidence type="ECO:0000256" key="2">
    <source>
        <dbReference type="ARBA" id="ARBA00008711"/>
    </source>
</evidence>
<dbReference type="GO" id="GO:0032259">
    <property type="term" value="P:methylation"/>
    <property type="evidence" value="ECO:0007669"/>
    <property type="project" value="UniProtKB-KW"/>
</dbReference>
<feature type="domain" description="Methylated-DNA-[protein]-cysteine S-methyltransferase DNA binding" evidence="10">
    <location>
        <begin position="79"/>
        <end position="157"/>
    </location>
</feature>
<dbReference type="GO" id="GO:0005737">
    <property type="term" value="C:cytoplasm"/>
    <property type="evidence" value="ECO:0007669"/>
    <property type="project" value="UniProtKB-SubCell"/>
</dbReference>
<comment type="function">
    <text evidence="9">Involved in the cellular defense against the biological effects of O6-methylguanine (O6-MeG) and O4-methylthymine (O4-MeT) in DNA. Repairs the methylated nucleobase in DNA by stoichiometrically transferring the methyl group to a cysteine residue in the enzyme. This is a suicide reaction: the enzyme is irreversibly inactivated.</text>
</comment>
<dbReference type="InterPro" id="IPR008332">
    <property type="entry name" value="MethylG_MeTrfase_N"/>
</dbReference>
<dbReference type="InterPro" id="IPR036631">
    <property type="entry name" value="MGMT_N_sf"/>
</dbReference>
<dbReference type="Gene3D" id="1.10.10.10">
    <property type="entry name" value="Winged helix-like DNA-binding domain superfamily/Winged helix DNA-binding domain"/>
    <property type="match status" value="1"/>
</dbReference>
<evidence type="ECO:0000256" key="8">
    <source>
        <dbReference type="ARBA" id="ARBA00049348"/>
    </source>
</evidence>
<evidence type="ECO:0000259" key="10">
    <source>
        <dbReference type="Pfam" id="PF01035"/>
    </source>
</evidence>
<evidence type="ECO:0000256" key="1">
    <source>
        <dbReference type="ARBA" id="ARBA00001286"/>
    </source>
</evidence>
<dbReference type="Pfam" id="PF01035">
    <property type="entry name" value="DNA_binding_1"/>
    <property type="match status" value="1"/>
</dbReference>
<dbReference type="GO" id="GO:0006307">
    <property type="term" value="P:DNA alkylation repair"/>
    <property type="evidence" value="ECO:0007669"/>
    <property type="project" value="UniProtKB-UniRule"/>
</dbReference>
<comment type="caution">
    <text evidence="12">The sequence shown here is derived from an EMBL/GenBank/DDBJ whole genome shotgun (WGS) entry which is preliminary data.</text>
</comment>
<dbReference type="OrthoDB" id="9783680at2"/>
<dbReference type="HAMAP" id="MF_00772">
    <property type="entry name" value="OGT"/>
    <property type="match status" value="1"/>
</dbReference>
<organism evidence="12 13">
    <name type="scientific">Rubripirellula tenax</name>
    <dbReference type="NCBI Taxonomy" id="2528015"/>
    <lineage>
        <taxon>Bacteria</taxon>
        <taxon>Pseudomonadati</taxon>
        <taxon>Planctomycetota</taxon>
        <taxon>Planctomycetia</taxon>
        <taxon>Pirellulales</taxon>
        <taxon>Pirellulaceae</taxon>
        <taxon>Rubripirellula</taxon>
    </lineage>
</organism>
<dbReference type="InterPro" id="IPR036388">
    <property type="entry name" value="WH-like_DNA-bd_sf"/>
</dbReference>
<dbReference type="FunFam" id="1.10.10.10:FF:000214">
    <property type="entry name" value="Methylated-DNA--protein-cysteine methyltransferase"/>
    <property type="match status" value="1"/>
</dbReference>
<comment type="catalytic activity">
    <reaction evidence="1 9">
        <text>a 4-O-methyl-thymidine in DNA + L-cysteinyl-[protein] = a thymidine in DNA + S-methyl-L-cysteinyl-[protein]</text>
        <dbReference type="Rhea" id="RHEA:53428"/>
        <dbReference type="Rhea" id="RHEA-COMP:10131"/>
        <dbReference type="Rhea" id="RHEA-COMP:10132"/>
        <dbReference type="Rhea" id="RHEA-COMP:13555"/>
        <dbReference type="Rhea" id="RHEA-COMP:13556"/>
        <dbReference type="ChEBI" id="CHEBI:29950"/>
        <dbReference type="ChEBI" id="CHEBI:82612"/>
        <dbReference type="ChEBI" id="CHEBI:137386"/>
        <dbReference type="ChEBI" id="CHEBI:137387"/>
        <dbReference type="EC" id="2.1.1.63"/>
    </reaction>
</comment>
<proteinExistence type="inferred from homology"/>
<dbReference type="AlphaFoldDB" id="A0A5C6F1J6"/>
<reference evidence="12 13" key="1">
    <citation type="submission" date="2019-02" db="EMBL/GenBank/DDBJ databases">
        <title>Deep-cultivation of Planctomycetes and their phenomic and genomic characterization uncovers novel biology.</title>
        <authorList>
            <person name="Wiegand S."/>
            <person name="Jogler M."/>
            <person name="Boedeker C."/>
            <person name="Pinto D."/>
            <person name="Vollmers J."/>
            <person name="Rivas-Marin E."/>
            <person name="Kohn T."/>
            <person name="Peeters S.H."/>
            <person name="Heuer A."/>
            <person name="Rast P."/>
            <person name="Oberbeckmann S."/>
            <person name="Bunk B."/>
            <person name="Jeske O."/>
            <person name="Meyerdierks A."/>
            <person name="Storesund J.E."/>
            <person name="Kallscheuer N."/>
            <person name="Luecker S."/>
            <person name="Lage O.M."/>
            <person name="Pohl T."/>
            <person name="Merkel B.J."/>
            <person name="Hornburger P."/>
            <person name="Mueller R.-W."/>
            <person name="Bruemmer F."/>
            <person name="Labrenz M."/>
            <person name="Spormann A.M."/>
            <person name="Op Den Camp H."/>
            <person name="Overmann J."/>
            <person name="Amann R."/>
            <person name="Jetten M.S.M."/>
            <person name="Mascher T."/>
            <person name="Medema M.H."/>
            <person name="Devos D.P."/>
            <person name="Kaster A.-K."/>
            <person name="Ovreas L."/>
            <person name="Rohde M."/>
            <person name="Galperin M.Y."/>
            <person name="Jogler C."/>
        </authorList>
    </citation>
    <scope>NUCLEOTIDE SEQUENCE [LARGE SCALE GENOMIC DNA]</scope>
    <source>
        <strain evidence="12 13">Poly51</strain>
    </source>
</reference>
<dbReference type="SUPFAM" id="SSF53155">
    <property type="entry name" value="Methylated DNA-protein cysteine methyltransferase domain"/>
    <property type="match status" value="1"/>
</dbReference>
<dbReference type="GO" id="GO:0003908">
    <property type="term" value="F:methylated-DNA-[protein]-cysteine S-methyltransferase activity"/>
    <property type="evidence" value="ECO:0007669"/>
    <property type="project" value="UniProtKB-UniRule"/>
</dbReference>
<evidence type="ECO:0000313" key="13">
    <source>
        <dbReference type="Proteomes" id="UP000318288"/>
    </source>
</evidence>
<dbReference type="CDD" id="cd06445">
    <property type="entry name" value="ATase"/>
    <property type="match status" value="1"/>
</dbReference>
<dbReference type="InterPro" id="IPR023546">
    <property type="entry name" value="MGMT"/>
</dbReference>
<dbReference type="SUPFAM" id="SSF46767">
    <property type="entry name" value="Methylated DNA-protein cysteine methyltransferase, C-terminal domain"/>
    <property type="match status" value="1"/>
</dbReference>
<dbReference type="Proteomes" id="UP000318288">
    <property type="component" value="Unassembled WGS sequence"/>
</dbReference>
<evidence type="ECO:0000256" key="3">
    <source>
        <dbReference type="ARBA" id="ARBA00022490"/>
    </source>
</evidence>
<dbReference type="InterPro" id="IPR001497">
    <property type="entry name" value="MethylDNA_cys_MeTrfase_AS"/>
</dbReference>
<name>A0A5C6F1J6_9BACT</name>
<comment type="similarity">
    <text evidence="2 9">Belongs to the MGMT family.</text>
</comment>
<protein>
    <recommendedName>
        <fullName evidence="9">Methylated-DNA--protein-cysteine methyltransferase</fullName>
        <ecNumber evidence="9">2.1.1.63</ecNumber>
    </recommendedName>
    <alternativeName>
        <fullName evidence="9">6-O-methylguanine-DNA methyltransferase</fullName>
        <shortName evidence="9">MGMT</shortName>
    </alternativeName>
    <alternativeName>
        <fullName evidence="9">O-6-methylguanine-DNA-alkyltransferase</fullName>
    </alternativeName>
</protein>